<evidence type="ECO:0000256" key="1">
    <source>
        <dbReference type="SAM" id="MobiDB-lite"/>
    </source>
</evidence>
<evidence type="ECO:0000313" key="4">
    <source>
        <dbReference type="Proteomes" id="UP001642409"/>
    </source>
</evidence>
<reference evidence="2" key="1">
    <citation type="submission" date="2023-06" db="EMBL/GenBank/DDBJ databases">
        <authorList>
            <person name="Kurt Z."/>
        </authorList>
    </citation>
    <scope>NUCLEOTIDE SEQUENCE</scope>
</reference>
<feature type="region of interest" description="Disordered" evidence="1">
    <location>
        <begin position="78"/>
        <end position="101"/>
    </location>
</feature>
<protein>
    <submittedName>
        <fullName evidence="3">Hypothetical_protein</fullName>
    </submittedName>
</protein>
<feature type="compositionally biased region" description="Polar residues" evidence="1">
    <location>
        <begin position="83"/>
        <end position="95"/>
    </location>
</feature>
<evidence type="ECO:0000313" key="3">
    <source>
        <dbReference type="EMBL" id="CAL6106654.1"/>
    </source>
</evidence>
<reference evidence="3 4" key="2">
    <citation type="submission" date="2024-07" db="EMBL/GenBank/DDBJ databases">
        <authorList>
            <person name="Akdeniz Z."/>
        </authorList>
    </citation>
    <scope>NUCLEOTIDE SEQUENCE [LARGE SCALE GENOMIC DNA]</scope>
</reference>
<dbReference type="AlphaFoldDB" id="A0AA86T9T2"/>
<comment type="caution">
    <text evidence="2">The sequence shown here is derived from an EMBL/GenBank/DDBJ whole genome shotgun (WGS) entry which is preliminary data.</text>
</comment>
<keyword evidence="4" id="KW-1185">Reference proteome</keyword>
<name>A0AA86T9T2_9EUKA</name>
<evidence type="ECO:0000313" key="2">
    <source>
        <dbReference type="EMBL" id="CAI9913164.1"/>
    </source>
</evidence>
<accession>A0AA86T9T2</accession>
<proteinExistence type="predicted"/>
<gene>
    <name evidence="3" type="ORF">HINF_LOCUS73845</name>
    <name evidence="2" type="ORF">HINF_LOCUS809</name>
</gene>
<dbReference type="EMBL" id="CAXDID020000614">
    <property type="protein sequence ID" value="CAL6106654.1"/>
    <property type="molecule type" value="Genomic_DNA"/>
</dbReference>
<dbReference type="EMBL" id="CATOUU010000020">
    <property type="protein sequence ID" value="CAI9913164.1"/>
    <property type="molecule type" value="Genomic_DNA"/>
</dbReference>
<dbReference type="Proteomes" id="UP001642409">
    <property type="component" value="Unassembled WGS sequence"/>
</dbReference>
<sequence length="340" mass="37686">MATGSISERSSLRLFRSDFVQILRNVPEFFKCGDRCSYTFPDSARQCALLSGVLAQDPKIRQLQRILCFNAAPPKPARALRQNGRNSAAGSNYQEDSWPETSDRSLYNMRLLAQEHGSESQSRRAQQSLAQWPAQLAKESQSRRRLGFQLSISKTSDQDRTIMVSGLLARLCVAVYLSSPLRVALAKSGRPTVIFKLGAPVKIQFAHFDLPDESFCLAVLAGRKMPSAYRPVRALRWHAIFCVGRLRQTGKDRTFRLPAVNERNAARNVICWCPAAATFFVGAALLCDGRQGNGPPFTVSYSLNCGRAANQRRRRRCGAYVSSAPSTAMLSAEHLGRVGK</sequence>
<organism evidence="2">
    <name type="scientific">Hexamita inflata</name>
    <dbReference type="NCBI Taxonomy" id="28002"/>
    <lineage>
        <taxon>Eukaryota</taxon>
        <taxon>Metamonada</taxon>
        <taxon>Diplomonadida</taxon>
        <taxon>Hexamitidae</taxon>
        <taxon>Hexamitinae</taxon>
        <taxon>Hexamita</taxon>
    </lineage>
</organism>